<dbReference type="RefSeq" id="WP_086284623.1">
    <property type="nucleotide sequence ID" value="NZ_NGMO01000002.1"/>
</dbReference>
<proteinExistence type="inferred from homology"/>
<feature type="domain" description="Toprim" evidence="13">
    <location>
        <begin position="7"/>
        <end position="90"/>
    </location>
</feature>
<keyword evidence="6 11" id="KW-0699">rRNA-binding</keyword>
<evidence type="ECO:0000256" key="4">
    <source>
        <dbReference type="ARBA" id="ARBA00022722"/>
    </source>
</evidence>
<keyword evidence="10 11" id="KW-0694">RNA-binding</keyword>
<evidence type="ECO:0000256" key="10">
    <source>
        <dbReference type="ARBA" id="ARBA00022884"/>
    </source>
</evidence>
<dbReference type="GO" id="GO:0043822">
    <property type="term" value="F:ribonuclease M5 activity"/>
    <property type="evidence" value="ECO:0007669"/>
    <property type="project" value="UniProtKB-UniRule"/>
</dbReference>
<dbReference type="STRING" id="1987383.A5844_001533"/>
<evidence type="ECO:0000256" key="11">
    <source>
        <dbReference type="HAMAP-Rule" id="MF_01469"/>
    </source>
</evidence>
<keyword evidence="5" id="KW-0479">Metal-binding</keyword>
<comment type="function">
    <text evidence="11">Required for correct processing of both the 5' and 3' ends of 5S rRNA precursor. Cleaves both sides of a double-stranded region yielding mature 5S rRNA in one step.</text>
</comment>
<dbReference type="GO" id="GO:0019843">
    <property type="term" value="F:rRNA binding"/>
    <property type="evidence" value="ECO:0007669"/>
    <property type="project" value="UniProtKB-KW"/>
</dbReference>
<keyword evidence="1 11" id="KW-0963">Cytoplasm</keyword>
<evidence type="ECO:0000256" key="8">
    <source>
        <dbReference type="ARBA" id="ARBA00022801"/>
    </source>
</evidence>
<dbReference type="GO" id="GO:0006364">
    <property type="term" value="P:rRNA processing"/>
    <property type="evidence" value="ECO:0007669"/>
    <property type="project" value="UniProtKB-UniRule"/>
</dbReference>
<keyword evidence="15" id="KW-1185">Reference proteome</keyword>
<keyword evidence="9" id="KW-0460">Magnesium</keyword>
<dbReference type="Pfam" id="PF01751">
    <property type="entry name" value="Toprim"/>
    <property type="match status" value="1"/>
</dbReference>
<dbReference type="PROSITE" id="PS50880">
    <property type="entry name" value="TOPRIM"/>
    <property type="match status" value="1"/>
</dbReference>
<dbReference type="InterPro" id="IPR025156">
    <property type="entry name" value="RNase_M5_C"/>
</dbReference>
<name>A0A242K165_9ENTE</name>
<keyword evidence="7 11" id="KW-0255">Endonuclease</keyword>
<evidence type="ECO:0000256" key="2">
    <source>
        <dbReference type="ARBA" id="ARBA00022517"/>
    </source>
</evidence>
<protein>
    <recommendedName>
        <fullName evidence="11 12">Ribonuclease M5</fullName>
        <ecNumber evidence="11 12">3.1.26.8</ecNumber>
    </recommendedName>
    <alternativeName>
        <fullName evidence="11">RNase M5</fullName>
    </alternativeName>
    <alternativeName>
        <fullName evidence="11">Ribosomal RNA terminal maturase M5</fullName>
    </alternativeName>
</protein>
<comment type="subcellular location">
    <subcellularLocation>
        <location evidence="11">Cytoplasm</location>
    </subcellularLocation>
</comment>
<dbReference type="InterPro" id="IPR034141">
    <property type="entry name" value="TOPRIM_RNase_M5-like"/>
</dbReference>
<comment type="caution">
    <text evidence="14">The sequence shown here is derived from an EMBL/GenBank/DDBJ whole genome shotgun (WGS) entry which is preliminary data.</text>
</comment>
<keyword evidence="2 11" id="KW-0690">Ribosome biogenesis</keyword>
<dbReference type="PANTHER" id="PTHR39156:SF1">
    <property type="entry name" value="RIBONUCLEASE M5"/>
    <property type="match status" value="1"/>
</dbReference>
<dbReference type="PANTHER" id="PTHR39156">
    <property type="entry name" value="RIBONUCLEASE M5"/>
    <property type="match status" value="1"/>
</dbReference>
<dbReference type="SUPFAM" id="SSF110455">
    <property type="entry name" value="Toprim domain"/>
    <property type="match status" value="1"/>
</dbReference>
<dbReference type="CDD" id="cd01027">
    <property type="entry name" value="TOPRIM_RNase_M5_like"/>
    <property type="match status" value="1"/>
</dbReference>
<gene>
    <name evidence="11" type="primary">rnmV</name>
    <name evidence="14" type="ORF">A5844_001533</name>
</gene>
<dbReference type="GO" id="GO:0046872">
    <property type="term" value="F:metal ion binding"/>
    <property type="evidence" value="ECO:0007669"/>
    <property type="project" value="UniProtKB-KW"/>
</dbReference>
<evidence type="ECO:0000256" key="3">
    <source>
        <dbReference type="ARBA" id="ARBA00022552"/>
    </source>
</evidence>
<evidence type="ECO:0000256" key="5">
    <source>
        <dbReference type="ARBA" id="ARBA00022723"/>
    </source>
</evidence>
<dbReference type="Gene3D" id="3.40.1360.10">
    <property type="match status" value="1"/>
</dbReference>
<comment type="similarity">
    <text evidence="11">Belongs to the ribonuclease M5 family.</text>
</comment>
<dbReference type="SMART" id="SM00493">
    <property type="entry name" value="TOPRIM"/>
    <property type="match status" value="1"/>
</dbReference>
<organism evidence="14 15">
    <name type="scientific">Candidatus Enterococcus wittei</name>
    <dbReference type="NCBI Taxonomy" id="1987383"/>
    <lineage>
        <taxon>Bacteria</taxon>
        <taxon>Bacillati</taxon>
        <taxon>Bacillota</taxon>
        <taxon>Bacilli</taxon>
        <taxon>Lactobacillales</taxon>
        <taxon>Enterococcaceae</taxon>
        <taxon>Enterococcus</taxon>
    </lineage>
</organism>
<dbReference type="NCBIfam" id="TIGR00334">
    <property type="entry name" value="5S_RNA_mat_M5"/>
    <property type="match status" value="1"/>
</dbReference>
<dbReference type="EC" id="3.1.26.8" evidence="11 12"/>
<accession>A0A242K165</accession>
<evidence type="ECO:0000313" key="15">
    <source>
        <dbReference type="Proteomes" id="UP000194933"/>
    </source>
</evidence>
<keyword evidence="8 11" id="KW-0378">Hydrolase</keyword>
<dbReference type="Pfam" id="PF13331">
    <property type="entry name" value="DUF4093"/>
    <property type="match status" value="1"/>
</dbReference>
<evidence type="ECO:0000256" key="7">
    <source>
        <dbReference type="ARBA" id="ARBA00022759"/>
    </source>
</evidence>
<evidence type="ECO:0000313" key="14">
    <source>
        <dbReference type="EMBL" id="OTP11398.1"/>
    </source>
</evidence>
<evidence type="ECO:0000259" key="13">
    <source>
        <dbReference type="PROSITE" id="PS50880"/>
    </source>
</evidence>
<evidence type="ECO:0000256" key="12">
    <source>
        <dbReference type="NCBIfam" id="TIGR00334"/>
    </source>
</evidence>
<sequence>MTKLKIQEIVVVEGKDDTRRLQEVLDVDTIETIGSAINEDVLLQIEHAQETRGVIVFTDPDFSGEKIRKIIMEVVPQAKHAFLPRKQATPKKKGSLGVEHASDEAILEALRKVVTPVTEEEETTEITRQMLVSHGLIAGAQAKEKREKLGDELRIGYTNGKQLEKRLKMFRITLEEFKQAMKKVEEQDE</sequence>
<keyword evidence="4 11" id="KW-0540">Nuclease</keyword>
<dbReference type="FunFam" id="3.40.1360.10:FF:000006">
    <property type="entry name" value="Ribonuclease M5"/>
    <property type="match status" value="1"/>
</dbReference>
<dbReference type="HAMAP" id="MF_01469">
    <property type="entry name" value="RNase_M5"/>
    <property type="match status" value="1"/>
</dbReference>
<dbReference type="InterPro" id="IPR006171">
    <property type="entry name" value="TOPRIM_dom"/>
</dbReference>
<dbReference type="GO" id="GO:0005737">
    <property type="term" value="C:cytoplasm"/>
    <property type="evidence" value="ECO:0007669"/>
    <property type="project" value="UniProtKB-SubCell"/>
</dbReference>
<dbReference type="Proteomes" id="UP000194933">
    <property type="component" value="Unassembled WGS sequence"/>
</dbReference>
<dbReference type="EMBL" id="NGMO01000002">
    <property type="protein sequence ID" value="OTP11398.1"/>
    <property type="molecule type" value="Genomic_DNA"/>
</dbReference>
<reference evidence="14 15" key="1">
    <citation type="submission" date="2017-05" db="EMBL/GenBank/DDBJ databases">
        <title>The Genome Sequence of Enterococcus sp. 10A9_DIV0425.</title>
        <authorList>
            <consortium name="The Broad Institute Genomics Platform"/>
            <consortium name="The Broad Institute Genomic Center for Infectious Diseases"/>
            <person name="Earl A."/>
            <person name="Manson A."/>
            <person name="Schwartman J."/>
            <person name="Gilmore M."/>
            <person name="Abouelleil A."/>
            <person name="Cao P."/>
            <person name="Chapman S."/>
            <person name="Cusick C."/>
            <person name="Shea T."/>
            <person name="Young S."/>
            <person name="Neafsey D."/>
            <person name="Nusbaum C."/>
            <person name="Birren B."/>
        </authorList>
    </citation>
    <scope>NUCLEOTIDE SEQUENCE [LARGE SCALE GENOMIC DNA]</scope>
    <source>
        <strain evidence="14 15">10A9_DIV0425</strain>
    </source>
</reference>
<evidence type="ECO:0000256" key="9">
    <source>
        <dbReference type="ARBA" id="ARBA00022842"/>
    </source>
</evidence>
<evidence type="ECO:0000256" key="1">
    <source>
        <dbReference type="ARBA" id="ARBA00022490"/>
    </source>
</evidence>
<dbReference type="AlphaFoldDB" id="A0A242K165"/>
<dbReference type="InterPro" id="IPR004466">
    <property type="entry name" value="RNase_M5"/>
</dbReference>
<evidence type="ECO:0000256" key="6">
    <source>
        <dbReference type="ARBA" id="ARBA00022730"/>
    </source>
</evidence>
<keyword evidence="3 11" id="KW-0698">rRNA processing</keyword>
<comment type="catalytic activity">
    <reaction evidence="11">
        <text>Endonucleolytic cleavage of RNA, removing 21 and 42 nucleotides, respectively, from the 5'- and 3'-termini of a 5S-rRNA precursor.</text>
        <dbReference type="EC" id="3.1.26.8"/>
    </reaction>
</comment>